<accession>N4W6S6</accession>
<dbReference type="RefSeq" id="WP_003473198.1">
    <property type="nucleotide sequence ID" value="NZ_APML01000068.1"/>
</dbReference>
<gene>
    <name evidence="1" type="ORF">J416_13429</name>
</gene>
<dbReference type="eggNOG" id="ENOG5033HF7">
    <property type="taxonomic scope" value="Bacteria"/>
</dbReference>
<proteinExistence type="predicted"/>
<dbReference type="STRING" id="1308866.J416_13429"/>
<sequence>MVAMFSEDLPYIIDRSEEANIHFVSFKGSMDRFDLAIIYSPSFQNEKVILDLHTNKYGTLNHQTIDEENMVEHAFQYNPIEADEFRKFMKPILTENKQA</sequence>
<dbReference type="PATRIC" id="fig|1308866.3.peg.2712"/>
<comment type="caution">
    <text evidence="1">The sequence shown here is derived from an EMBL/GenBank/DDBJ whole genome shotgun (WGS) entry which is preliminary data.</text>
</comment>
<evidence type="ECO:0008006" key="3">
    <source>
        <dbReference type="Google" id="ProtNLM"/>
    </source>
</evidence>
<keyword evidence="2" id="KW-1185">Reference proteome</keyword>
<name>N4W6S6_9BACI</name>
<protein>
    <recommendedName>
        <fullName evidence="3">DUF3055 domain-containing protein</fullName>
    </recommendedName>
</protein>
<evidence type="ECO:0000313" key="1">
    <source>
        <dbReference type="EMBL" id="ENH95928.1"/>
    </source>
</evidence>
<dbReference type="InterPro" id="IPR021415">
    <property type="entry name" value="SAV0927-like"/>
</dbReference>
<organism evidence="1 2">
    <name type="scientific">Gracilibacillus halophilus YIM-C55.5</name>
    <dbReference type="NCBI Taxonomy" id="1308866"/>
    <lineage>
        <taxon>Bacteria</taxon>
        <taxon>Bacillati</taxon>
        <taxon>Bacillota</taxon>
        <taxon>Bacilli</taxon>
        <taxon>Bacillales</taxon>
        <taxon>Bacillaceae</taxon>
        <taxon>Gracilibacillus</taxon>
    </lineage>
</organism>
<dbReference type="EMBL" id="APML01000068">
    <property type="protein sequence ID" value="ENH95928.1"/>
    <property type="molecule type" value="Genomic_DNA"/>
</dbReference>
<dbReference type="OrthoDB" id="2381902at2"/>
<dbReference type="Proteomes" id="UP000012283">
    <property type="component" value="Unassembled WGS sequence"/>
</dbReference>
<evidence type="ECO:0000313" key="2">
    <source>
        <dbReference type="Proteomes" id="UP000012283"/>
    </source>
</evidence>
<reference evidence="1 2" key="1">
    <citation type="submission" date="2013-03" db="EMBL/GenBank/DDBJ databases">
        <title>Draft genome sequence of Gracibacillus halophilus YIM-C55.5, a moderately halophilic and thermophilic organism from the Xiaochaidamu salt lake.</title>
        <authorList>
            <person name="Sugumar T."/>
            <person name="Polireddy D.R."/>
            <person name="Antony A."/>
            <person name="Madhava Y.R."/>
            <person name="Sivakumar N."/>
        </authorList>
    </citation>
    <scope>NUCLEOTIDE SEQUENCE [LARGE SCALE GENOMIC DNA]</scope>
    <source>
        <strain evidence="1 2">YIM-C55.5</strain>
    </source>
</reference>
<dbReference type="AlphaFoldDB" id="N4W6S6"/>
<dbReference type="Pfam" id="PF11256">
    <property type="entry name" value="SAV0927-like"/>
    <property type="match status" value="1"/>
</dbReference>